<reference evidence="4 5" key="1">
    <citation type="submission" date="2014-02" db="EMBL/GenBank/DDBJ databases">
        <title>The genome sequence of Colletotrichum simmondsii CBS122122.</title>
        <authorList>
            <person name="Baroncelli R."/>
            <person name="Thon M.R."/>
        </authorList>
    </citation>
    <scope>NUCLEOTIDE SEQUENCE [LARGE SCALE GENOMIC DNA]</scope>
    <source>
        <strain evidence="4 5">CBS122122</strain>
    </source>
</reference>
<dbReference type="AlphaFoldDB" id="A0A135RS44"/>
<evidence type="ECO:0000259" key="3">
    <source>
        <dbReference type="PROSITE" id="PS51468"/>
    </source>
</evidence>
<feature type="domain" description="VWFA" evidence="2">
    <location>
        <begin position="309"/>
        <end position="488"/>
    </location>
</feature>
<dbReference type="PANTHER" id="PTHR45737:SF6">
    <property type="entry name" value="VON WILLEBRAND FACTOR A DOMAIN-CONTAINING PROTEIN 5A"/>
    <property type="match status" value="1"/>
</dbReference>
<organism evidence="4 5">
    <name type="scientific">Colletotrichum simmondsii</name>
    <dbReference type="NCBI Taxonomy" id="703756"/>
    <lineage>
        <taxon>Eukaryota</taxon>
        <taxon>Fungi</taxon>
        <taxon>Dikarya</taxon>
        <taxon>Ascomycota</taxon>
        <taxon>Pezizomycotina</taxon>
        <taxon>Sordariomycetes</taxon>
        <taxon>Hypocreomycetidae</taxon>
        <taxon>Glomerellales</taxon>
        <taxon>Glomerellaceae</taxon>
        <taxon>Colletotrichum</taxon>
        <taxon>Colletotrichum acutatum species complex</taxon>
    </lineage>
</organism>
<feature type="region of interest" description="Disordered" evidence="1">
    <location>
        <begin position="729"/>
        <end position="834"/>
    </location>
</feature>
<keyword evidence="5" id="KW-1185">Reference proteome</keyword>
<feature type="domain" description="VIT" evidence="3">
    <location>
        <begin position="29"/>
        <end position="162"/>
    </location>
</feature>
<proteinExistence type="predicted"/>
<comment type="caution">
    <text evidence="4">The sequence shown here is derived from an EMBL/GenBank/DDBJ whole genome shotgun (WGS) entry which is preliminary data.</text>
</comment>
<dbReference type="OrthoDB" id="1729737at2759"/>
<accession>A0A135RS44</accession>
<name>A0A135RS44_9PEZI</name>
<feature type="region of interest" description="Disordered" evidence="1">
    <location>
        <begin position="499"/>
        <end position="536"/>
    </location>
</feature>
<feature type="compositionally biased region" description="Basic and acidic residues" evidence="1">
    <location>
        <begin position="517"/>
        <end position="533"/>
    </location>
</feature>
<dbReference type="Gene3D" id="3.40.50.410">
    <property type="entry name" value="von Willebrand factor, type A domain"/>
    <property type="match status" value="1"/>
</dbReference>
<dbReference type="SMART" id="SM00327">
    <property type="entry name" value="VWA"/>
    <property type="match status" value="1"/>
</dbReference>
<dbReference type="Pfam" id="PF13768">
    <property type="entry name" value="VWA_3"/>
    <property type="match status" value="1"/>
</dbReference>
<evidence type="ECO:0000259" key="2">
    <source>
        <dbReference type="PROSITE" id="PS50234"/>
    </source>
</evidence>
<dbReference type="Pfam" id="PF08487">
    <property type="entry name" value="VIT"/>
    <property type="match status" value="1"/>
</dbReference>
<feature type="compositionally biased region" description="Low complexity" evidence="1">
    <location>
        <begin position="764"/>
        <end position="776"/>
    </location>
</feature>
<dbReference type="PROSITE" id="PS51468">
    <property type="entry name" value="VIT"/>
    <property type="match status" value="1"/>
</dbReference>
<evidence type="ECO:0000313" key="5">
    <source>
        <dbReference type="Proteomes" id="UP000070328"/>
    </source>
</evidence>
<dbReference type="SMART" id="SM00609">
    <property type="entry name" value="VIT"/>
    <property type="match status" value="1"/>
</dbReference>
<dbReference type="Proteomes" id="UP000070328">
    <property type="component" value="Unassembled WGS sequence"/>
</dbReference>
<evidence type="ECO:0000313" key="4">
    <source>
        <dbReference type="EMBL" id="KXH26257.1"/>
    </source>
</evidence>
<dbReference type="InterPro" id="IPR036465">
    <property type="entry name" value="vWFA_dom_sf"/>
</dbReference>
<dbReference type="SUPFAM" id="SSF53300">
    <property type="entry name" value="vWA-like"/>
    <property type="match status" value="1"/>
</dbReference>
<evidence type="ECO:0000256" key="1">
    <source>
        <dbReference type="SAM" id="MobiDB-lite"/>
    </source>
</evidence>
<gene>
    <name evidence="4" type="ORF">CSIM01_03635</name>
</gene>
<dbReference type="InterPro" id="IPR013694">
    <property type="entry name" value="VIT"/>
</dbReference>
<sequence length="1201" mass="127425">MLFGQPRPSGGPGLFGVQPTYQHICGLYYIDPHRHQKHARQYLPTLSQSVHARIIASTSRTTLTQTFVNPSSTAPIPELRYTFPLYDGVSVVAFTCTINNDRVIRGVVQEKTAARKTYNQAVAKGQTAGLLEQLPDASDVFTTTIGNVPAGAQIAVEIEYLGELKHDAEVDGIRFTIPTSIAPRYGAFPGELLAKPANVSAEDGIRIVVDAQVPAGSFIKSIQSPSHPISVSIGSTSTMRANATPSLQLASATLSLGTAQLERDFIVQVIATNTSNPVAVLETHPTIPHQQALMATLVPKFKIAATKPEVVFICDRSGSMEGNKMQDLKNALRVFVKSLPVGSMFNICSFGSRHDFLFPKSVMYDQNTMETAMRHIDTFSANYGGTQIYNPIESTFKRRHIDLDLETFILTDGEVWDQDRLFGMVARMVSESKGAIRLFTLGVGSGVSHSLIEGLARAGNGFSQAVSEGEKMSGKVVRMLKGALTPHVNDYTLEVKYADAESETEPEDDFDIIEPEDATREQTADGKASEKPAKPISLFDANADDDVDMEDAQAQDDGSGLERYSHIPTVKPPKILQAPFQIPPLFPFSRTTVYLLLSPDRELRSKTPEALVLRGTSSQGPLELQIPITLLDDKAETIHQLAARKAVKELEEGRGWIYHARGKGGILLETQNPGRFPIMVEREAVRLGIQFQVGGKWCSFVAVEQNDTPNIPAANTEQVNPEQAKPGAQNLFSNLQRGPDPRLGGRGGMASHSRSRAPDDGQNSSLSFGAASSSSRRAPESGMPTSTAYSNPFAPPTGGSLFGGLGSSTSQQQQRPTAPTAFRQPPGSLFGHPVAPAPSSTPAVGGLFGSSSSVTGAFGAAPTTGGSGLFGGSGGGLFGQPTASATPNAASASPFGSRSSATGAFGAFPASAKQAGGSLFGGTGSGGGGLFGQSMAANSVSSVPPTGGLFGSAFHRSASDESTSTDPQVGGLFGSTSQDFACDESVSSVYVPGDLFGSSNAASRWSASGEPPIVQAAALAPPTAQVDTALMEQYYQEMSEAASMPIPDEDPDDDWENEVAPAAAPAAEPALDLSMKKKKKFKKGQDSPNIVLPGYDNFSPPTDPFSAIVSLQNFNGSWDSSKEIFNIIGTTLEVVKNALRSLGIDDEGVLSTSAVVAYLRKVLPEERDSWEMLEEKAVAWLEGELGEEKAQKVLAVAEGLY</sequence>
<dbReference type="InterPro" id="IPR002035">
    <property type="entry name" value="VWF_A"/>
</dbReference>
<protein>
    <submittedName>
        <fullName evidence="4">Vault protein inter-alpha-trypsin</fullName>
    </submittedName>
</protein>
<dbReference type="PANTHER" id="PTHR45737">
    <property type="entry name" value="VON WILLEBRAND FACTOR A DOMAIN-CONTAINING PROTEIN 5A"/>
    <property type="match status" value="1"/>
</dbReference>
<dbReference type="PROSITE" id="PS50234">
    <property type="entry name" value="VWFA"/>
    <property type="match status" value="1"/>
</dbReference>
<dbReference type="EMBL" id="JFBX01000876">
    <property type="protein sequence ID" value="KXH26257.1"/>
    <property type="molecule type" value="Genomic_DNA"/>
</dbReference>
<feature type="compositionally biased region" description="Acidic residues" evidence="1">
    <location>
        <begin position="500"/>
        <end position="516"/>
    </location>
</feature>